<evidence type="ECO:0000256" key="7">
    <source>
        <dbReference type="SAM" id="MobiDB-lite"/>
    </source>
</evidence>
<evidence type="ECO:0000256" key="1">
    <source>
        <dbReference type="ARBA" id="ARBA00001938"/>
    </source>
</evidence>
<dbReference type="PANTHER" id="PTHR43178:SF5">
    <property type="entry name" value="LIPOAMIDE ACYLTRANSFERASE COMPONENT OF BRANCHED-CHAIN ALPHA-KETO ACID DEHYDROGENASE COMPLEX, MITOCHONDRIAL"/>
    <property type="match status" value="1"/>
</dbReference>
<protein>
    <recommendedName>
        <fullName evidence="6">Dihydrolipoamide acetyltransferase component of pyruvate dehydrogenase complex</fullName>
        <ecNumber evidence="6">2.3.1.-</ecNumber>
    </recommendedName>
</protein>
<dbReference type="PROSITE" id="PS51826">
    <property type="entry name" value="PSBD"/>
    <property type="match status" value="1"/>
</dbReference>
<dbReference type="Pfam" id="PF00364">
    <property type="entry name" value="Biotin_lipoyl"/>
    <property type="match status" value="1"/>
</dbReference>
<dbReference type="EC" id="2.3.1.-" evidence="6"/>
<dbReference type="Gene3D" id="2.40.50.100">
    <property type="match status" value="1"/>
</dbReference>
<dbReference type="Gene3D" id="4.10.320.10">
    <property type="entry name" value="E3-binding domain"/>
    <property type="match status" value="1"/>
</dbReference>
<feature type="domain" description="Peripheral subunit-binding (PSBD)" evidence="9">
    <location>
        <begin position="190"/>
        <end position="227"/>
    </location>
</feature>
<dbReference type="InterPro" id="IPR011053">
    <property type="entry name" value="Single_hybrid_motif"/>
</dbReference>
<feature type="compositionally biased region" description="Low complexity" evidence="7">
    <location>
        <begin position="81"/>
        <end position="108"/>
    </location>
</feature>
<dbReference type="InterPro" id="IPR050743">
    <property type="entry name" value="2-oxoacid_DH_E2_comp"/>
</dbReference>
<dbReference type="CDD" id="cd06849">
    <property type="entry name" value="lipoyl_domain"/>
    <property type="match status" value="1"/>
</dbReference>
<dbReference type="PROSITE" id="PS00189">
    <property type="entry name" value="LIPOYL"/>
    <property type="match status" value="1"/>
</dbReference>
<keyword evidence="3 6" id="KW-0808">Transferase</keyword>
<dbReference type="PANTHER" id="PTHR43178">
    <property type="entry name" value="DIHYDROLIPOAMIDE ACETYLTRANSFERASE COMPONENT OF PYRUVATE DEHYDROGENASE COMPLEX"/>
    <property type="match status" value="1"/>
</dbReference>
<dbReference type="RefSeq" id="WP_253759024.1">
    <property type="nucleotide sequence ID" value="NZ_JAMZDZ010000001.1"/>
</dbReference>
<dbReference type="InterPro" id="IPR023213">
    <property type="entry name" value="CAT-like_dom_sf"/>
</dbReference>
<reference evidence="11" key="1">
    <citation type="journal article" date="2019" name="Int. J. Syst. Evol. Microbiol.">
        <title>The Global Catalogue of Microorganisms (GCM) 10K type strain sequencing project: providing services to taxonomists for standard genome sequencing and annotation.</title>
        <authorList>
            <consortium name="The Broad Institute Genomics Platform"/>
            <consortium name="The Broad Institute Genome Sequencing Center for Infectious Disease"/>
            <person name="Wu L."/>
            <person name="Ma J."/>
        </authorList>
    </citation>
    <scope>NUCLEOTIDE SEQUENCE [LARGE SCALE GENOMIC DNA]</scope>
    <source>
        <strain evidence="11">CGMCC 4.7289</strain>
    </source>
</reference>
<dbReference type="Pfam" id="PF02817">
    <property type="entry name" value="E3_binding"/>
    <property type="match status" value="1"/>
</dbReference>
<evidence type="ECO:0000256" key="6">
    <source>
        <dbReference type="RuleBase" id="RU003423"/>
    </source>
</evidence>
<dbReference type="SUPFAM" id="SSF47005">
    <property type="entry name" value="Peripheral subunit-binding domain of 2-oxo acid dehydrogenase complex"/>
    <property type="match status" value="1"/>
</dbReference>
<dbReference type="SUPFAM" id="SSF52777">
    <property type="entry name" value="CoA-dependent acyltransferases"/>
    <property type="match status" value="1"/>
</dbReference>
<evidence type="ECO:0000259" key="9">
    <source>
        <dbReference type="PROSITE" id="PS51826"/>
    </source>
</evidence>
<evidence type="ECO:0000256" key="4">
    <source>
        <dbReference type="ARBA" id="ARBA00022823"/>
    </source>
</evidence>
<keyword evidence="4 6" id="KW-0450">Lipoyl</keyword>
<name>A0ABV8LEE0_9ACTN</name>
<keyword evidence="11" id="KW-1185">Reference proteome</keyword>
<comment type="caution">
    <text evidence="10">The sequence shown here is derived from an EMBL/GenBank/DDBJ whole genome shotgun (WGS) entry which is preliminary data.</text>
</comment>
<comment type="cofactor">
    <cofactor evidence="1 6">
        <name>(R)-lipoate</name>
        <dbReference type="ChEBI" id="CHEBI:83088"/>
    </cofactor>
</comment>
<organism evidence="10 11">
    <name type="scientific">Hamadaea flava</name>
    <dbReference type="NCBI Taxonomy" id="1742688"/>
    <lineage>
        <taxon>Bacteria</taxon>
        <taxon>Bacillati</taxon>
        <taxon>Actinomycetota</taxon>
        <taxon>Actinomycetes</taxon>
        <taxon>Micromonosporales</taxon>
        <taxon>Micromonosporaceae</taxon>
        <taxon>Hamadaea</taxon>
    </lineage>
</organism>
<accession>A0ABV8LEE0</accession>
<dbReference type="SUPFAM" id="SSF51230">
    <property type="entry name" value="Single hybrid motif"/>
    <property type="match status" value="1"/>
</dbReference>
<dbReference type="EMBL" id="JBHSAY010000003">
    <property type="protein sequence ID" value="MFC4129242.1"/>
    <property type="molecule type" value="Genomic_DNA"/>
</dbReference>
<keyword evidence="5 6" id="KW-0012">Acyltransferase</keyword>
<evidence type="ECO:0000313" key="11">
    <source>
        <dbReference type="Proteomes" id="UP001595816"/>
    </source>
</evidence>
<sequence>MTVKEFNLPDLGEGLTEGEILKWLVSVGDVIELNQPIVEVETAKAAVEIPAKWAGKVVEIHHPEGTVVEVGAPIIAIDTDPSGSSKAPATPSSAPADDMSSQAAAGAEKAAEAGAGLIGGPAPGGRTAVLVGYGPRTTEAKRRPRIGASSPAAPAAAPVAAAPAAPAPAPVAPRPVAPAPAPVNGGASVLAKPPVRKLARDLGVDLTTITGTGPQGSITRSDIEAARSAPVSAPARVVVTGEREQRIPVKGVRKLTAANMVASAFTAPHVTEFLTVDMTRSMKALDRLRAQRDWRDVRISPLLMVAKAVLLAVQRHPMVNSTWDEAAQEIVVKNYVNLGIAAATDRGLIVPNIADAQALSLRELADAMTDLVTVAKSGKTPPAAMTGGTFTITNVGVFGVDTGTPILPPGEAAILAFGAVREQPWAYKGKVKLRQVTTLGLSFDHRIIDGELGSRFLADIGAFLADPEAALLAWT</sequence>
<evidence type="ECO:0000256" key="3">
    <source>
        <dbReference type="ARBA" id="ARBA00022679"/>
    </source>
</evidence>
<evidence type="ECO:0000313" key="10">
    <source>
        <dbReference type="EMBL" id="MFC4129242.1"/>
    </source>
</evidence>
<feature type="region of interest" description="Disordered" evidence="7">
    <location>
        <begin position="79"/>
        <end position="108"/>
    </location>
</feature>
<dbReference type="GO" id="GO:0016746">
    <property type="term" value="F:acyltransferase activity"/>
    <property type="evidence" value="ECO:0007669"/>
    <property type="project" value="UniProtKB-KW"/>
</dbReference>
<proteinExistence type="inferred from homology"/>
<dbReference type="InterPro" id="IPR001078">
    <property type="entry name" value="2-oxoacid_DH_actylTfrase"/>
</dbReference>
<dbReference type="InterPro" id="IPR004167">
    <property type="entry name" value="PSBD"/>
</dbReference>
<dbReference type="InterPro" id="IPR000089">
    <property type="entry name" value="Biotin_lipoyl"/>
</dbReference>
<evidence type="ECO:0000256" key="5">
    <source>
        <dbReference type="ARBA" id="ARBA00023315"/>
    </source>
</evidence>
<dbReference type="Gene3D" id="3.30.559.10">
    <property type="entry name" value="Chloramphenicol acetyltransferase-like domain"/>
    <property type="match status" value="1"/>
</dbReference>
<evidence type="ECO:0000259" key="8">
    <source>
        <dbReference type="PROSITE" id="PS50968"/>
    </source>
</evidence>
<dbReference type="PROSITE" id="PS50968">
    <property type="entry name" value="BIOTINYL_LIPOYL"/>
    <property type="match status" value="1"/>
</dbReference>
<feature type="domain" description="Lipoyl-binding" evidence="8">
    <location>
        <begin position="3"/>
        <end position="78"/>
    </location>
</feature>
<evidence type="ECO:0000256" key="2">
    <source>
        <dbReference type="ARBA" id="ARBA00007317"/>
    </source>
</evidence>
<comment type="similarity">
    <text evidence="2 6">Belongs to the 2-oxoacid dehydrogenase family.</text>
</comment>
<dbReference type="Pfam" id="PF00198">
    <property type="entry name" value="2-oxoacid_dh"/>
    <property type="match status" value="1"/>
</dbReference>
<dbReference type="InterPro" id="IPR036625">
    <property type="entry name" value="E3-bd_dom_sf"/>
</dbReference>
<dbReference type="InterPro" id="IPR003016">
    <property type="entry name" value="2-oxoA_DH_lipoyl-BS"/>
</dbReference>
<gene>
    <name evidence="10" type="ORF">ACFOZ4_01285</name>
</gene>
<dbReference type="Proteomes" id="UP001595816">
    <property type="component" value="Unassembled WGS sequence"/>
</dbReference>